<protein>
    <submittedName>
        <fullName evidence="1">Uncharacterized protein</fullName>
    </submittedName>
</protein>
<sequence>METSRTELLKPQVVKDILHLLEEFLKDPGVPAEHFLLCQPYKGRKVVLDTHADDDSFGVNFIQRKQSVENTGDDERLQRLCLAGANSGARRLMVTCFLSIWAERWGEPNHMASDETRTSVQSGVDIVLTSVSGVQ</sequence>
<accession>A0A7R8VJ10</accession>
<name>A0A7R8VJ10_TIMDO</name>
<dbReference type="EMBL" id="OA566782">
    <property type="protein sequence ID" value="CAD7199441.1"/>
    <property type="molecule type" value="Genomic_DNA"/>
</dbReference>
<dbReference type="AlphaFoldDB" id="A0A7R8VJ10"/>
<evidence type="ECO:0000313" key="1">
    <source>
        <dbReference type="EMBL" id="CAD7199441.1"/>
    </source>
</evidence>
<reference evidence="1" key="1">
    <citation type="submission" date="2020-11" db="EMBL/GenBank/DDBJ databases">
        <authorList>
            <person name="Tran Van P."/>
        </authorList>
    </citation>
    <scope>NUCLEOTIDE SEQUENCE</scope>
</reference>
<proteinExistence type="predicted"/>
<gene>
    <name evidence="1" type="ORF">TDIB3V08_LOCUS5690</name>
</gene>
<organism evidence="1">
    <name type="scientific">Timema douglasi</name>
    <name type="common">Walking stick</name>
    <dbReference type="NCBI Taxonomy" id="61478"/>
    <lineage>
        <taxon>Eukaryota</taxon>
        <taxon>Metazoa</taxon>
        <taxon>Ecdysozoa</taxon>
        <taxon>Arthropoda</taxon>
        <taxon>Hexapoda</taxon>
        <taxon>Insecta</taxon>
        <taxon>Pterygota</taxon>
        <taxon>Neoptera</taxon>
        <taxon>Polyneoptera</taxon>
        <taxon>Phasmatodea</taxon>
        <taxon>Timematodea</taxon>
        <taxon>Timematoidea</taxon>
        <taxon>Timematidae</taxon>
        <taxon>Timema</taxon>
    </lineage>
</organism>